<proteinExistence type="predicted"/>
<sequence>MMVNEQMVTSKNNPNDAIMIIMHYGARIFCNFKGTSSVGCKGFQPWGIQCTPITLHKTDQECRVHAGSRIQERITITAVDGAKK</sequence>
<dbReference type="Proteomes" id="UP000887565">
    <property type="component" value="Unplaced"/>
</dbReference>
<name>A0A915HVB8_ROMCU</name>
<evidence type="ECO:0000313" key="2">
    <source>
        <dbReference type="WBParaSite" id="nRc.2.0.1.t05305-RA"/>
    </source>
</evidence>
<protein>
    <submittedName>
        <fullName evidence="2">Uncharacterized protein</fullName>
    </submittedName>
</protein>
<dbReference type="AlphaFoldDB" id="A0A915HVB8"/>
<organism evidence="1 2">
    <name type="scientific">Romanomermis culicivorax</name>
    <name type="common">Nematode worm</name>
    <dbReference type="NCBI Taxonomy" id="13658"/>
    <lineage>
        <taxon>Eukaryota</taxon>
        <taxon>Metazoa</taxon>
        <taxon>Ecdysozoa</taxon>
        <taxon>Nematoda</taxon>
        <taxon>Enoplea</taxon>
        <taxon>Dorylaimia</taxon>
        <taxon>Mermithida</taxon>
        <taxon>Mermithoidea</taxon>
        <taxon>Mermithidae</taxon>
        <taxon>Romanomermis</taxon>
    </lineage>
</organism>
<dbReference type="WBParaSite" id="nRc.2.0.1.t05305-RA">
    <property type="protein sequence ID" value="nRc.2.0.1.t05305-RA"/>
    <property type="gene ID" value="nRc.2.0.1.g05305"/>
</dbReference>
<accession>A0A915HVB8</accession>
<keyword evidence="1" id="KW-1185">Reference proteome</keyword>
<reference evidence="2" key="1">
    <citation type="submission" date="2022-11" db="UniProtKB">
        <authorList>
            <consortium name="WormBaseParasite"/>
        </authorList>
    </citation>
    <scope>IDENTIFICATION</scope>
</reference>
<evidence type="ECO:0000313" key="1">
    <source>
        <dbReference type="Proteomes" id="UP000887565"/>
    </source>
</evidence>